<feature type="compositionally biased region" description="Basic residues" evidence="4">
    <location>
        <begin position="1320"/>
        <end position="1329"/>
    </location>
</feature>
<feature type="compositionally biased region" description="Basic and acidic residues" evidence="4">
    <location>
        <begin position="184"/>
        <end position="193"/>
    </location>
</feature>
<dbReference type="GO" id="GO:0035267">
    <property type="term" value="C:NuA4 histone acetyltransferase complex"/>
    <property type="evidence" value="ECO:0007669"/>
    <property type="project" value="TreeGrafter"/>
</dbReference>
<dbReference type="PANTHER" id="PTHR15398">
    <property type="entry name" value="BROMODOMAIN-CONTAINING PROTEIN 8"/>
    <property type="match status" value="1"/>
</dbReference>
<proteinExistence type="predicted"/>
<dbReference type="CDD" id="cd05507">
    <property type="entry name" value="Bromo_brd8_like"/>
    <property type="match status" value="1"/>
</dbReference>
<feature type="compositionally biased region" description="Basic and acidic residues" evidence="4">
    <location>
        <begin position="1153"/>
        <end position="1205"/>
    </location>
</feature>
<evidence type="ECO:0000256" key="4">
    <source>
        <dbReference type="SAM" id="MobiDB-lite"/>
    </source>
</evidence>
<feature type="coiled-coil region" evidence="3">
    <location>
        <begin position="132"/>
        <end position="159"/>
    </location>
</feature>
<feature type="region of interest" description="Disordered" evidence="4">
    <location>
        <begin position="384"/>
        <end position="430"/>
    </location>
</feature>
<feature type="compositionally biased region" description="Low complexity" evidence="4">
    <location>
        <begin position="200"/>
        <end position="221"/>
    </location>
</feature>
<accession>A0AAW1DIA7</accession>
<name>A0AAW1DIA7_9HEMI</name>
<keyword evidence="3" id="KW-0175">Coiled coil</keyword>
<feature type="compositionally biased region" description="Basic and acidic residues" evidence="4">
    <location>
        <begin position="892"/>
        <end position="904"/>
    </location>
</feature>
<dbReference type="Gene3D" id="1.20.920.10">
    <property type="entry name" value="Bromodomain-like"/>
    <property type="match status" value="1"/>
</dbReference>
<protein>
    <recommendedName>
        <fullName evidence="5">Bromo domain-containing protein</fullName>
    </recommendedName>
</protein>
<feature type="compositionally biased region" description="Polar residues" evidence="4">
    <location>
        <begin position="722"/>
        <end position="732"/>
    </location>
</feature>
<dbReference type="PANTHER" id="PTHR15398:SF4">
    <property type="entry name" value="BROMODOMAIN-CONTAINING PROTEIN 8 ISOFORM X1"/>
    <property type="match status" value="1"/>
</dbReference>
<feature type="compositionally biased region" description="Polar residues" evidence="4">
    <location>
        <begin position="971"/>
        <end position="980"/>
    </location>
</feature>
<evidence type="ECO:0000259" key="5">
    <source>
        <dbReference type="PROSITE" id="PS50014"/>
    </source>
</evidence>
<feature type="compositionally biased region" description="Basic and acidic residues" evidence="4">
    <location>
        <begin position="846"/>
        <end position="862"/>
    </location>
</feature>
<gene>
    <name evidence="6" type="ORF">O3M35_004831</name>
</gene>
<sequence>MKRIQLEPWTPYDKLSLASAVLRTGDQNWNAVARATRNIFEENTKYLIEEKRSPDWFSNKQCAAQYEALLKNIGPRRKKKTDKTGTEHTGDSPNDIIISAVRQECIEELKRSMATTQALYLKLHKEYEDIQAGKMDLKLEEMLEEYDAKEREKEIKLKLKFKLGEKNSELMGNNVTVKIEESEIKKPAEKEQPVSEPAKTNLTTSPLLTSLLQSPSPLTRPSLPPNTSPTISLLLNSSPSVPSTDSPTLSKLLEANNSVIGTPIVSINSTTVTPQVPLKSDAMSSIPSAPAVSLSSQQPTQTSQAPPSLISSSPTVIPAPSSPSVSTASQSVPPQSTLPVQPDPISTTASVTTSSTLTTSSVTSTTTTAVTTLSSTSPVMTTTTATVSGDTATGVSTTVDKTQVPSPSIVEELEQEPVDTVPVKSTDSSEILKITEESKENIESSEAANRSTPEIVLEDLVHSVVESEVVIDQETPNKKRNIVARKLEVELVEAEPEEEVMETVEEMIEKVEEAIIETVGEGSAEIDLVLNQSSETDNLSDNIETLELDSHAVKLIVLGHDQASRINIRHDTEIASDPDKATRSVDDTVAQDETDNLGVVENLVEEEVSTSEEKVSEAEEVVEEVQEIKSPDEIVELEEIIENKEQAEVVESEENTAEHEVEKVVEEKSEEVPVKEVADEVVEEQVIDGSENDKEEKVSLKEAEEEEVEIKSVESSVKSPLEANSTENTTDVDGNVEEKKDDVIAVENIVTVKVEEADEEEESENICLEEEMKEEDVEEEEAIVEEAPEEVVIAELLEEVVQAEKILKASEDESNKVHETVTVEHISIKQDITEDDDVSISLAIEDPLKISDQEDSSLKKTDDEDSQQMAKEEEVVVIDSEKDDTTPMPQNNEKENTQKEESAESKNSGRKSKILEENLATSLNVEPVKAIKIEKDDDSSGRTAESKPRQEIEKKRPGRKRYQLAGYGDSKPNSPAPSSHSMEDDKEYKAWKKSIMLVYNRLAAHKYASVFLKPITEADATGYSSVVLKPMDLTTIKRNIETGVIRSTVEFQRDMILMAQNAMIYNKVDSLVFKMAEDMLADMMSQMEVMVQALGDGVPLWGDSEEKLNTRGRASKLQVDESGNIKRRSHVNDTPYRSRLQQQIEESAKKRRLNEDVVSKRRSEDSISKRKSISEEIIKRKPSEESTSGRKKQSDDNYTKKKSDDTSSSYSSKKKVYEDSVSGSAKRKTDESSMRKTALDDTPVSSGKRKLHQQMESRKNESSVSKRKYNADDSSSSSGRKKNAPVDDTPPSKRKLQHIDETPTLKRKRSAVAVEETRSTVKRKRADAT</sequence>
<feature type="region of interest" description="Disordered" evidence="4">
    <location>
        <begin position="1105"/>
        <end position="1329"/>
    </location>
</feature>
<feature type="region of interest" description="Disordered" evidence="4">
    <location>
        <begin position="645"/>
        <end position="739"/>
    </location>
</feature>
<evidence type="ECO:0000256" key="1">
    <source>
        <dbReference type="ARBA" id="ARBA00023117"/>
    </source>
</evidence>
<feature type="compositionally biased region" description="Low complexity" evidence="4">
    <location>
        <begin position="384"/>
        <end position="395"/>
    </location>
</feature>
<feature type="compositionally biased region" description="Basic and acidic residues" evidence="4">
    <location>
        <begin position="931"/>
        <end position="955"/>
    </location>
</feature>
<feature type="compositionally biased region" description="Low complexity" evidence="4">
    <location>
        <begin position="228"/>
        <end position="249"/>
    </location>
</feature>
<dbReference type="EMBL" id="JAPXFL010000002">
    <property type="protein sequence ID" value="KAK9509948.1"/>
    <property type="molecule type" value="Genomic_DNA"/>
</dbReference>
<dbReference type="InterPro" id="IPR036427">
    <property type="entry name" value="Bromodomain-like_sf"/>
</dbReference>
<evidence type="ECO:0000313" key="7">
    <source>
        <dbReference type="Proteomes" id="UP001461498"/>
    </source>
</evidence>
<dbReference type="PRINTS" id="PR00503">
    <property type="entry name" value="BROMODOMAIN"/>
</dbReference>
<feature type="compositionally biased region" description="Basic and acidic residues" evidence="4">
    <location>
        <begin position="691"/>
        <end position="702"/>
    </location>
</feature>
<feature type="region of interest" description="Disordered" evidence="4">
    <location>
        <begin position="844"/>
        <end position="918"/>
    </location>
</feature>
<feature type="compositionally biased region" description="Basic and acidic residues" evidence="4">
    <location>
        <begin position="656"/>
        <end position="678"/>
    </location>
</feature>
<feature type="region of interest" description="Disordered" evidence="4">
    <location>
        <begin position="281"/>
        <end position="367"/>
    </location>
</feature>
<feature type="compositionally biased region" description="Basic and acidic residues" evidence="4">
    <location>
        <begin position="1227"/>
        <end position="1239"/>
    </location>
</feature>
<dbReference type="Pfam" id="PF00439">
    <property type="entry name" value="Bromodomain"/>
    <property type="match status" value="1"/>
</dbReference>
<dbReference type="InterPro" id="IPR037966">
    <property type="entry name" value="Brd8_Bromo_dom"/>
</dbReference>
<dbReference type="Proteomes" id="UP001461498">
    <property type="component" value="Unassembled WGS sequence"/>
</dbReference>
<dbReference type="PROSITE" id="PS50014">
    <property type="entry name" value="BROMODOMAIN_2"/>
    <property type="match status" value="1"/>
</dbReference>
<comment type="caution">
    <text evidence="6">The sequence shown here is derived from an EMBL/GenBank/DDBJ whole genome shotgun (WGS) entry which is preliminary data.</text>
</comment>
<keyword evidence="1 2" id="KW-0103">Bromodomain</keyword>
<dbReference type="SMART" id="SM00297">
    <property type="entry name" value="BROMO"/>
    <property type="match status" value="1"/>
</dbReference>
<feature type="region of interest" description="Disordered" evidence="4">
    <location>
        <begin position="931"/>
        <end position="984"/>
    </location>
</feature>
<evidence type="ECO:0000256" key="2">
    <source>
        <dbReference type="PROSITE-ProRule" id="PRU00035"/>
    </source>
</evidence>
<evidence type="ECO:0000256" key="3">
    <source>
        <dbReference type="SAM" id="Coils"/>
    </source>
</evidence>
<feature type="region of interest" description="Disordered" evidence="4">
    <location>
        <begin position="184"/>
        <end position="249"/>
    </location>
</feature>
<feature type="compositionally biased region" description="Basic and acidic residues" evidence="4">
    <location>
        <begin position="870"/>
        <end position="885"/>
    </location>
</feature>
<feature type="compositionally biased region" description="Low complexity" evidence="4">
    <location>
        <begin position="293"/>
        <end position="337"/>
    </location>
</feature>
<feature type="compositionally biased region" description="Low complexity" evidence="4">
    <location>
        <begin position="346"/>
        <end position="367"/>
    </location>
</feature>
<dbReference type="InterPro" id="IPR001487">
    <property type="entry name" value="Bromodomain"/>
</dbReference>
<feature type="domain" description="Bromo" evidence="5">
    <location>
        <begin position="1003"/>
        <end position="1073"/>
    </location>
</feature>
<dbReference type="SUPFAM" id="SSF47370">
    <property type="entry name" value="Bromodomain"/>
    <property type="match status" value="1"/>
</dbReference>
<organism evidence="6 7">
    <name type="scientific">Rhynocoris fuscipes</name>
    <dbReference type="NCBI Taxonomy" id="488301"/>
    <lineage>
        <taxon>Eukaryota</taxon>
        <taxon>Metazoa</taxon>
        <taxon>Ecdysozoa</taxon>
        <taxon>Arthropoda</taxon>
        <taxon>Hexapoda</taxon>
        <taxon>Insecta</taxon>
        <taxon>Pterygota</taxon>
        <taxon>Neoptera</taxon>
        <taxon>Paraneoptera</taxon>
        <taxon>Hemiptera</taxon>
        <taxon>Heteroptera</taxon>
        <taxon>Panheteroptera</taxon>
        <taxon>Cimicomorpha</taxon>
        <taxon>Reduviidae</taxon>
        <taxon>Harpactorinae</taxon>
        <taxon>Harpactorini</taxon>
        <taxon>Rhynocoris</taxon>
    </lineage>
</organism>
<keyword evidence="7" id="KW-1185">Reference proteome</keyword>
<reference evidence="6 7" key="1">
    <citation type="submission" date="2022-12" db="EMBL/GenBank/DDBJ databases">
        <title>Chromosome-level genome assembly of true bugs.</title>
        <authorList>
            <person name="Ma L."/>
            <person name="Li H."/>
        </authorList>
    </citation>
    <scope>NUCLEOTIDE SEQUENCE [LARGE SCALE GENOMIC DNA]</scope>
    <source>
        <strain evidence="6">Lab_2022b</strain>
    </source>
</reference>
<feature type="region of interest" description="Disordered" evidence="4">
    <location>
        <begin position="756"/>
        <end position="781"/>
    </location>
</feature>
<feature type="compositionally biased region" description="Polar residues" evidence="4">
    <location>
        <begin position="396"/>
        <end position="406"/>
    </location>
</feature>
<evidence type="ECO:0000313" key="6">
    <source>
        <dbReference type="EMBL" id="KAK9509948.1"/>
    </source>
</evidence>